<protein>
    <submittedName>
        <fullName evidence="3">LssY C-terminus</fullName>
    </submittedName>
</protein>
<dbReference type="OrthoDB" id="3725455at2"/>
<evidence type="ECO:0000313" key="4">
    <source>
        <dbReference type="Proteomes" id="UP000184485"/>
    </source>
</evidence>
<keyword evidence="4" id="KW-1185">Reference proteome</keyword>
<dbReference type="AlphaFoldDB" id="A0A1M5LFR3"/>
<name>A0A1M5LFR3_9HYPH</name>
<feature type="domain" description="LssY-like C-terminal" evidence="2">
    <location>
        <begin position="213"/>
        <end position="390"/>
    </location>
</feature>
<feature type="signal peptide" evidence="1">
    <location>
        <begin position="1"/>
        <end position="25"/>
    </location>
</feature>
<dbReference type="Pfam" id="PF14067">
    <property type="entry name" value="LssY_C"/>
    <property type="match status" value="1"/>
</dbReference>
<dbReference type="InterPro" id="IPR025902">
    <property type="entry name" value="LssY-like-C_dom"/>
</dbReference>
<evidence type="ECO:0000259" key="2">
    <source>
        <dbReference type="Pfam" id="PF14067"/>
    </source>
</evidence>
<gene>
    <name evidence="3" type="ORF">SAMN02745157_4584</name>
</gene>
<feature type="chain" id="PRO_5012928850" evidence="1">
    <location>
        <begin position="26"/>
        <end position="420"/>
    </location>
</feature>
<dbReference type="Proteomes" id="UP000184485">
    <property type="component" value="Unassembled WGS sequence"/>
</dbReference>
<dbReference type="STRING" id="1122133.SAMN02745157_4584"/>
<sequence>MTCIGRLGGWILASLLLTPLGVARAAPPDFDHALLGALSSDTRDGITVRVAVPGAKAVDTILGMPAIEKGIQPVYVEIENGSGAPLWYMPITMDETYFSPAELAYRFHDSLHPERSIDNAKRAERLSMPMAIAAGATASGFVYTHLETGLKFVTVGMLKDGNEIDVRFIIPVAGPAYATPQLGPNHMPVTSTVEDVDLPTLKARIEAMPCCTTNAAGDRNGDPLNLVVIGNGIDTLFPFVGRGWHLTEPLDLHSAIDTAKSFVIGTEYATSPVSPLYAFGRHQDIALEKARGSINERNHMRFWLTPLRYEGQNVWIGQISRDIGVELTDKSWYLTTHKIGPEVDFDRDYLLQDMLKSGAIAHFGYAAGVGVSRLPDPHVNLTGDPYVTDGLRLVVMLDVDGGLVRGAEALEWAKLPLPGQ</sequence>
<reference evidence="3 4" key="1">
    <citation type="submission" date="2016-11" db="EMBL/GenBank/DDBJ databases">
        <authorList>
            <person name="Jaros S."/>
            <person name="Januszkiewicz K."/>
            <person name="Wedrychowicz H."/>
        </authorList>
    </citation>
    <scope>NUCLEOTIDE SEQUENCE [LARGE SCALE GENOMIC DNA]</scope>
    <source>
        <strain evidence="3 4">DSM 19436</strain>
    </source>
</reference>
<dbReference type="EMBL" id="FQUP01000006">
    <property type="protein sequence ID" value="SHG63911.1"/>
    <property type="molecule type" value="Genomic_DNA"/>
</dbReference>
<proteinExistence type="predicted"/>
<accession>A0A1M5LFR3</accession>
<evidence type="ECO:0000313" key="3">
    <source>
        <dbReference type="EMBL" id="SHG63911.1"/>
    </source>
</evidence>
<organism evidence="3 4">
    <name type="scientific">Kaistia soli DSM 19436</name>
    <dbReference type="NCBI Taxonomy" id="1122133"/>
    <lineage>
        <taxon>Bacteria</taxon>
        <taxon>Pseudomonadati</taxon>
        <taxon>Pseudomonadota</taxon>
        <taxon>Alphaproteobacteria</taxon>
        <taxon>Hyphomicrobiales</taxon>
        <taxon>Kaistiaceae</taxon>
        <taxon>Kaistia</taxon>
    </lineage>
</organism>
<evidence type="ECO:0000256" key="1">
    <source>
        <dbReference type="SAM" id="SignalP"/>
    </source>
</evidence>
<keyword evidence="1" id="KW-0732">Signal</keyword>